<evidence type="ECO:0000313" key="4">
    <source>
        <dbReference type="Proteomes" id="UP000077734"/>
    </source>
</evidence>
<dbReference type="InterPro" id="IPR050902">
    <property type="entry name" value="ABC_Transporter_SBP"/>
</dbReference>
<evidence type="ECO:0000256" key="1">
    <source>
        <dbReference type="SAM" id="SignalP"/>
    </source>
</evidence>
<dbReference type="CDD" id="cd01149">
    <property type="entry name" value="HutB"/>
    <property type="match status" value="1"/>
</dbReference>
<dbReference type="PANTHER" id="PTHR30535:SF4">
    <property type="entry name" value="HEMIN-BINDING PERIPLASMIC PROTEIN HMUT"/>
    <property type="match status" value="1"/>
</dbReference>
<protein>
    <submittedName>
        <fullName evidence="3">ABC transporter substrate-binding protein</fullName>
    </submittedName>
</protein>
<reference evidence="3 4" key="1">
    <citation type="submission" date="2016-03" db="EMBL/GenBank/DDBJ databases">
        <authorList>
            <person name="Heylen K."/>
            <person name="De Vos P."/>
            <person name="Vekeman B."/>
        </authorList>
    </citation>
    <scope>NUCLEOTIDE SEQUENCE [LARGE SCALE GENOMIC DNA]</scope>
    <source>
        <strain evidence="3 4">R-49807</strain>
    </source>
</reference>
<evidence type="ECO:0000259" key="2">
    <source>
        <dbReference type="PROSITE" id="PS50983"/>
    </source>
</evidence>
<dbReference type="EMBL" id="LUUL01000055">
    <property type="protein sequence ID" value="OAI28559.1"/>
    <property type="molecule type" value="Genomic_DNA"/>
</dbReference>
<dbReference type="Pfam" id="PF01497">
    <property type="entry name" value="Peripla_BP_2"/>
    <property type="match status" value="1"/>
</dbReference>
<dbReference type="PANTHER" id="PTHR30535">
    <property type="entry name" value="VITAMIN B12-BINDING PROTEIN"/>
    <property type="match status" value="1"/>
</dbReference>
<feature type="signal peptide" evidence="1">
    <location>
        <begin position="1"/>
        <end position="30"/>
    </location>
</feature>
<dbReference type="SUPFAM" id="SSF53807">
    <property type="entry name" value="Helical backbone' metal receptor"/>
    <property type="match status" value="1"/>
</dbReference>
<comment type="caution">
    <text evidence="3">The sequence shown here is derived from an EMBL/GenBank/DDBJ whole genome shotgun (WGS) entry which is preliminary data.</text>
</comment>
<organism evidence="3 4">
    <name type="scientific">Methylomonas koyamae</name>
    <dbReference type="NCBI Taxonomy" id="702114"/>
    <lineage>
        <taxon>Bacteria</taxon>
        <taxon>Pseudomonadati</taxon>
        <taxon>Pseudomonadota</taxon>
        <taxon>Gammaproteobacteria</taxon>
        <taxon>Methylococcales</taxon>
        <taxon>Methylococcaceae</taxon>
        <taxon>Methylomonas</taxon>
    </lineage>
</organism>
<accession>A0AA91DEP5</accession>
<evidence type="ECO:0000313" key="3">
    <source>
        <dbReference type="EMBL" id="OAI28559.1"/>
    </source>
</evidence>
<dbReference type="Gene3D" id="3.40.50.1980">
    <property type="entry name" value="Nitrogenase molybdenum iron protein domain"/>
    <property type="match status" value="2"/>
</dbReference>
<keyword evidence="4" id="KW-1185">Reference proteome</keyword>
<keyword evidence="1" id="KW-0732">Signal</keyword>
<dbReference type="InterPro" id="IPR002491">
    <property type="entry name" value="ABC_transptr_periplasmic_BD"/>
</dbReference>
<feature type="domain" description="Fe/B12 periplasmic-binding" evidence="2">
    <location>
        <begin position="35"/>
        <end position="290"/>
    </location>
</feature>
<feature type="chain" id="PRO_5041669784" evidence="1">
    <location>
        <begin position="31"/>
        <end position="300"/>
    </location>
</feature>
<dbReference type="AlphaFoldDB" id="A0AA91DEP5"/>
<sequence>MKQTTSLIHKLVRAASVALLWLSAAALANAAGPSRIVSVGGALTEIVYALDGAERLVGVDSTSLTPAAAKALPQVGYMRSLSAEGVLSLRPDLLLASAHAGPPAVLEQLRAAGVRIETLAEDYSAAGITAKIGAIAALLDKPEQGRALAGQVQADFDRLAQWRAQRGDQPKVLFLMAVAHGAPLASGSGTAADAVLTLAGAANAAGELQGNKPIGTEAMVAAAPDVILLTDVAANAIGGLEAFYQQPGIAQTPAGRQRKVLVVDTLALLGFGLHSGQAVLELAKQLHGEPTVAADTGSGR</sequence>
<proteinExistence type="predicted"/>
<gene>
    <name evidence="3" type="ORF">A1356_06770</name>
</gene>
<name>A0AA91DEP5_9GAMM</name>
<dbReference type="RefSeq" id="WP_064025489.1">
    <property type="nucleotide sequence ID" value="NZ_LUUL01000055.1"/>
</dbReference>
<dbReference type="PROSITE" id="PS50983">
    <property type="entry name" value="FE_B12_PBP"/>
    <property type="match status" value="1"/>
</dbReference>
<dbReference type="Proteomes" id="UP000077734">
    <property type="component" value="Unassembled WGS sequence"/>
</dbReference>